<protein>
    <recommendedName>
        <fullName evidence="3">Transcription and mRNA export factor SUS1</fullName>
    </recommendedName>
</protein>
<dbReference type="EMBL" id="AMYB01000006">
    <property type="protein sequence ID" value="OAD01456.1"/>
    <property type="molecule type" value="Genomic_DNA"/>
</dbReference>
<dbReference type="STRING" id="747725.A0A168JPT4"/>
<dbReference type="VEuPathDB" id="FungiDB:MUCCIDRAFT_112903"/>
<dbReference type="PANTHER" id="PTHR12514">
    <property type="entry name" value="ENHANCER OF YELLOW 2 TRANSCRIPTION FACTOR"/>
    <property type="match status" value="1"/>
</dbReference>
<dbReference type="GO" id="GO:0003713">
    <property type="term" value="F:transcription coactivator activity"/>
    <property type="evidence" value="ECO:0007669"/>
    <property type="project" value="InterPro"/>
</dbReference>
<dbReference type="Proteomes" id="UP000077051">
    <property type="component" value="Unassembled WGS sequence"/>
</dbReference>
<dbReference type="GO" id="GO:0006406">
    <property type="term" value="P:mRNA export from nucleus"/>
    <property type="evidence" value="ECO:0007669"/>
    <property type="project" value="InterPro"/>
</dbReference>
<gene>
    <name evidence="1" type="ORF">MUCCIDRAFT_112903</name>
</gene>
<keyword evidence="2" id="KW-1185">Reference proteome</keyword>
<sequence length="82" mass="9430">MSDAEKMQTSVSRLFVESGEKDRLLQLLRARLSDSGWTDSLDAYNVIKSKNLENVSFEDLIKEIGDHGRCRQLSARPLRKIY</sequence>
<dbReference type="InterPro" id="IPR038212">
    <property type="entry name" value="TF_EnY2_sf"/>
</dbReference>
<name>A0A168JPT4_MUCCL</name>
<accession>A0A168JPT4</accession>
<organism evidence="1 2">
    <name type="scientific">Mucor lusitanicus CBS 277.49</name>
    <dbReference type="NCBI Taxonomy" id="747725"/>
    <lineage>
        <taxon>Eukaryota</taxon>
        <taxon>Fungi</taxon>
        <taxon>Fungi incertae sedis</taxon>
        <taxon>Mucoromycota</taxon>
        <taxon>Mucoromycotina</taxon>
        <taxon>Mucoromycetes</taxon>
        <taxon>Mucorales</taxon>
        <taxon>Mucorineae</taxon>
        <taxon>Mucoraceae</taxon>
        <taxon>Mucor</taxon>
    </lineage>
</organism>
<proteinExistence type="predicted"/>
<dbReference type="OrthoDB" id="6221744at2759"/>
<dbReference type="AlphaFoldDB" id="A0A168JPT4"/>
<evidence type="ECO:0008006" key="3">
    <source>
        <dbReference type="Google" id="ProtNLM"/>
    </source>
</evidence>
<evidence type="ECO:0000313" key="2">
    <source>
        <dbReference type="Proteomes" id="UP000077051"/>
    </source>
</evidence>
<reference evidence="1 2" key="1">
    <citation type="submission" date="2015-06" db="EMBL/GenBank/DDBJ databases">
        <title>Expansion of signal transduction pathways in fungi by whole-genome duplication.</title>
        <authorList>
            <consortium name="DOE Joint Genome Institute"/>
            <person name="Corrochano L.M."/>
            <person name="Kuo A."/>
            <person name="Marcet-Houben M."/>
            <person name="Polaino S."/>
            <person name="Salamov A."/>
            <person name="Villalobos J.M."/>
            <person name="Alvarez M.I."/>
            <person name="Avalos J."/>
            <person name="Benito E.P."/>
            <person name="Benoit I."/>
            <person name="Burger G."/>
            <person name="Camino L.P."/>
            <person name="Canovas D."/>
            <person name="Cerda-Olmedo E."/>
            <person name="Cheng J.-F."/>
            <person name="Dominguez A."/>
            <person name="Elias M."/>
            <person name="Eslava A.P."/>
            <person name="Glaser F."/>
            <person name="Grimwood J."/>
            <person name="Gutierrez G."/>
            <person name="Heitman J."/>
            <person name="Henrissat B."/>
            <person name="Iturriaga E.A."/>
            <person name="Lang B.F."/>
            <person name="Lavin J.L."/>
            <person name="Lee S."/>
            <person name="Li W."/>
            <person name="Lindquist E."/>
            <person name="Lopez-Garcia S."/>
            <person name="Luque E.M."/>
            <person name="Marcos A.T."/>
            <person name="Martin J."/>
            <person name="Mccluskey K."/>
            <person name="Medina H.R."/>
            <person name="Miralles-Duran A."/>
            <person name="Miyazaki A."/>
            <person name="Munoz-Torres E."/>
            <person name="Oguiza J.A."/>
            <person name="Ohm R."/>
            <person name="Olmedo M."/>
            <person name="Orejas M."/>
            <person name="Ortiz-Castellanos L."/>
            <person name="Pisabarro A.G."/>
            <person name="Rodriguez-Romero J."/>
            <person name="Ruiz-Herrera J."/>
            <person name="Ruiz-Vazquez R."/>
            <person name="Sanz C."/>
            <person name="Schackwitz W."/>
            <person name="Schmutz J."/>
            <person name="Shahriari M."/>
            <person name="Shelest E."/>
            <person name="Silva-Franco F."/>
            <person name="Soanes D."/>
            <person name="Syed K."/>
            <person name="Tagua V.G."/>
            <person name="Talbot N.J."/>
            <person name="Thon M."/>
            <person name="De Vries R.P."/>
            <person name="Wiebenga A."/>
            <person name="Yadav J.S."/>
            <person name="Braun E.L."/>
            <person name="Baker S."/>
            <person name="Garre V."/>
            <person name="Horwitz B."/>
            <person name="Torres-Martinez S."/>
            <person name="Idnurm A."/>
            <person name="Herrera-Estrella A."/>
            <person name="Gabaldon T."/>
            <person name="Grigoriev I.V."/>
        </authorList>
    </citation>
    <scope>NUCLEOTIDE SEQUENCE [LARGE SCALE GENOMIC DNA]</scope>
    <source>
        <strain evidence="1 2">CBS 277.49</strain>
    </source>
</reference>
<dbReference type="GO" id="GO:0005643">
    <property type="term" value="C:nuclear pore"/>
    <property type="evidence" value="ECO:0007669"/>
    <property type="project" value="InterPro"/>
</dbReference>
<evidence type="ECO:0000313" key="1">
    <source>
        <dbReference type="EMBL" id="OAD01456.1"/>
    </source>
</evidence>
<comment type="caution">
    <text evidence="1">The sequence shown here is derived from an EMBL/GenBank/DDBJ whole genome shotgun (WGS) entry which is preliminary data.</text>
</comment>
<dbReference type="GO" id="GO:0000124">
    <property type="term" value="C:SAGA complex"/>
    <property type="evidence" value="ECO:0007669"/>
    <property type="project" value="InterPro"/>
</dbReference>
<dbReference type="Pfam" id="PF10163">
    <property type="entry name" value="EnY2"/>
    <property type="match status" value="1"/>
</dbReference>
<dbReference type="InterPro" id="IPR018783">
    <property type="entry name" value="TF_ENY2"/>
</dbReference>
<dbReference type="Gene3D" id="1.10.246.140">
    <property type="match status" value="1"/>
</dbReference>